<dbReference type="GO" id="GO:0072686">
    <property type="term" value="C:mitotic spindle"/>
    <property type="evidence" value="ECO:0007669"/>
    <property type="project" value="TreeGrafter"/>
</dbReference>
<dbReference type="PANTHER" id="PTHR23168:SF0">
    <property type="entry name" value="MITOTIC SPINDLE ASSEMBLY CHECKPOINT PROTEIN MAD1"/>
    <property type="match status" value="1"/>
</dbReference>
<reference evidence="10" key="1">
    <citation type="journal article" date="2011" name="Genome Res.">
        <title>Phylogeny-wide analysis of social amoeba genomes highlights ancient origins for complex intercellular communication.</title>
        <authorList>
            <person name="Heidel A.J."/>
            <person name="Lawal H.M."/>
            <person name="Felder M."/>
            <person name="Schilde C."/>
            <person name="Helps N.R."/>
            <person name="Tunggal B."/>
            <person name="Rivero F."/>
            <person name="John U."/>
            <person name="Schleicher M."/>
            <person name="Eichinger L."/>
            <person name="Platzer M."/>
            <person name="Noegel A.A."/>
            <person name="Schaap P."/>
            <person name="Gloeckner G."/>
        </authorList>
    </citation>
    <scope>NUCLEOTIDE SEQUENCE [LARGE SCALE GENOMIC DNA]</scope>
    <source>
        <strain evidence="10">SH3</strain>
    </source>
</reference>
<sequence length="727" mass="84144">MFTTSVNSNHSNDSSGNGTTTTSLLSSTTTVTGSSLSSGILDDGDNEQMLQQQFEYIEKLEGDVGRLQKDNESLNDKSDKHADTILSLEKELAIQRSRVYELERQNSNFQTATKEAYIEKEEKEKELEMRLASKNKELDELLINIRYMSKNEQEAKKKYDDLLEKTQQEQRNNDMKIKSLEKEKLRYRSDVANLKHKNSFGLEMEASSDSKDLVIESLESKNQSLVQENTSIKNRLDQTIKDLVEAEKLIEIFQQQILSKQKQDQSQSQLQHQQQLNEQESIKKSLQREVTYYSEINQKNQSKLMELENQLKGVGNSEMIKQENKTLKDKLSRFEETITKLNSLQVQYNTMAEEKQSLEKIYGQIDSQNGGLESFHQKIRELESENQTLRGKIGELTSNLKLSESHNNDIETLLKESKESCNLLHTKISNQDESINRLNKQVYLLKKERDGIKRILDAFDVEDRVVIKKENENGGGSGGDSSPSTVSLAQKMERINELERAVLEKDRLIEEYETTLSMRNSILDQKDDSINYKLEFEKLNQEIERLLQDNAILESRLGRGEFDQTKTKVLHMTNNPTSMLLNQNQSNHQPNSISESKLLEENNGLRIQISENDKKMDRLKQVFKLKIHEFREAVYALFGFKIDMDTNNLYKLQSMYAEKESDFLIFQRAQSSSLSNDKKVGRMELMETEFTNTLDKEVRAYLFKCKCIPAFLSQITIDLFSKQTFHP</sequence>
<keyword evidence="7" id="KW-0175">Coiled coil</keyword>
<evidence type="ECO:0000256" key="8">
    <source>
        <dbReference type="SAM" id="MobiDB-lite"/>
    </source>
</evidence>
<feature type="region of interest" description="Disordered" evidence="8">
    <location>
        <begin position="1"/>
        <end position="26"/>
    </location>
</feature>
<dbReference type="EMBL" id="GL883027">
    <property type="protein sequence ID" value="EGG14791.1"/>
    <property type="molecule type" value="Genomic_DNA"/>
</dbReference>
<keyword evidence="3" id="KW-0132">Cell division</keyword>
<evidence type="ECO:0000256" key="6">
    <source>
        <dbReference type="ARBA" id="ARBA00023306"/>
    </source>
</evidence>
<dbReference type="GO" id="GO:0051315">
    <property type="term" value="P:attachment of mitotic spindle microtubules to kinetochore"/>
    <property type="evidence" value="ECO:0007669"/>
    <property type="project" value="TreeGrafter"/>
</dbReference>
<dbReference type="Gene3D" id="6.10.250.90">
    <property type="match status" value="1"/>
</dbReference>
<protein>
    <submittedName>
        <fullName evidence="9">Mitotic spindle assembly checkpoint protein 1</fullName>
    </submittedName>
</protein>
<dbReference type="GO" id="GO:0005635">
    <property type="term" value="C:nuclear envelope"/>
    <property type="evidence" value="ECO:0007669"/>
    <property type="project" value="TreeGrafter"/>
</dbReference>
<comment type="similarity">
    <text evidence="2">Belongs to the MAD1 family.</text>
</comment>
<dbReference type="SUPFAM" id="SSF75704">
    <property type="entry name" value="Mitotic arrest deficient-like 1, Mad1"/>
    <property type="match status" value="1"/>
</dbReference>
<gene>
    <name evidence="9" type="primary">mad1</name>
    <name evidence="9" type="ORF">DFA_10664</name>
</gene>
<dbReference type="GO" id="GO:0051301">
    <property type="term" value="P:cell division"/>
    <property type="evidence" value="ECO:0007669"/>
    <property type="project" value="UniProtKB-KW"/>
</dbReference>
<keyword evidence="10" id="KW-1185">Reference proteome</keyword>
<evidence type="ECO:0000256" key="7">
    <source>
        <dbReference type="SAM" id="Coils"/>
    </source>
</evidence>
<dbReference type="PANTHER" id="PTHR23168">
    <property type="entry name" value="MITOTIC SPINDLE ASSEMBLY CHECKPOINT PROTEIN MAD1 MITOTIC ARREST DEFICIENT-LIKE PROTEIN 1"/>
    <property type="match status" value="1"/>
</dbReference>
<dbReference type="GO" id="GO:0007094">
    <property type="term" value="P:mitotic spindle assembly checkpoint signaling"/>
    <property type="evidence" value="ECO:0007669"/>
    <property type="project" value="InterPro"/>
</dbReference>
<evidence type="ECO:0000256" key="3">
    <source>
        <dbReference type="ARBA" id="ARBA00022618"/>
    </source>
</evidence>
<dbReference type="AlphaFoldDB" id="F4QB19"/>
<feature type="coiled-coil region" evidence="7">
    <location>
        <begin position="488"/>
        <end position="556"/>
    </location>
</feature>
<keyword evidence="5" id="KW-0539">Nucleus</keyword>
<evidence type="ECO:0000256" key="4">
    <source>
        <dbReference type="ARBA" id="ARBA00022776"/>
    </source>
</evidence>
<evidence type="ECO:0000256" key="5">
    <source>
        <dbReference type="ARBA" id="ARBA00023242"/>
    </source>
</evidence>
<evidence type="ECO:0000256" key="1">
    <source>
        <dbReference type="ARBA" id="ARBA00004123"/>
    </source>
</evidence>
<dbReference type="InterPro" id="IPR008672">
    <property type="entry name" value="Mad1"/>
</dbReference>
<dbReference type="GO" id="GO:0005813">
    <property type="term" value="C:centrosome"/>
    <property type="evidence" value="ECO:0007669"/>
    <property type="project" value="EnsemblProtists"/>
</dbReference>
<dbReference type="GO" id="GO:0030496">
    <property type="term" value="C:midbody"/>
    <property type="evidence" value="ECO:0007669"/>
    <property type="project" value="EnsemblProtists"/>
</dbReference>
<dbReference type="Gene3D" id="3.30.457.60">
    <property type="match status" value="1"/>
</dbReference>
<proteinExistence type="inferred from homology"/>
<dbReference type="RefSeq" id="XP_004351307.1">
    <property type="nucleotide sequence ID" value="XM_004351255.1"/>
</dbReference>
<dbReference type="STRING" id="1054147.F4QB19"/>
<dbReference type="Proteomes" id="UP000007797">
    <property type="component" value="Unassembled WGS sequence"/>
</dbReference>
<dbReference type="FunFam" id="3.30.457.60:FF:000002">
    <property type="entry name" value="Mitotic spindle assembly checkpoint protein MAD1"/>
    <property type="match status" value="1"/>
</dbReference>
<comment type="subcellular location">
    <subcellularLocation>
        <location evidence="1">Nucleus</location>
    </subcellularLocation>
</comment>
<dbReference type="KEGG" id="dfa:DFA_10664"/>
<evidence type="ECO:0000313" key="10">
    <source>
        <dbReference type="Proteomes" id="UP000007797"/>
    </source>
</evidence>
<feature type="coiled-coil region" evidence="7">
    <location>
        <begin position="317"/>
        <end position="399"/>
    </location>
</feature>
<dbReference type="GO" id="GO:0000776">
    <property type="term" value="C:kinetochore"/>
    <property type="evidence" value="ECO:0007669"/>
    <property type="project" value="EnsemblProtists"/>
</dbReference>
<feature type="coiled-coil region" evidence="7">
    <location>
        <begin position="57"/>
        <end position="289"/>
    </location>
</feature>
<keyword evidence="4" id="KW-0498">Mitosis</keyword>
<organism evidence="9 10">
    <name type="scientific">Cavenderia fasciculata</name>
    <name type="common">Slime mold</name>
    <name type="synonym">Dictyostelium fasciculatum</name>
    <dbReference type="NCBI Taxonomy" id="261658"/>
    <lineage>
        <taxon>Eukaryota</taxon>
        <taxon>Amoebozoa</taxon>
        <taxon>Evosea</taxon>
        <taxon>Eumycetozoa</taxon>
        <taxon>Dictyostelia</taxon>
        <taxon>Acytosteliales</taxon>
        <taxon>Cavenderiaceae</taxon>
        <taxon>Cavenderia</taxon>
    </lineage>
</organism>
<dbReference type="OMA" id="PNKAPEH"/>
<dbReference type="Pfam" id="PF05557">
    <property type="entry name" value="MAD"/>
    <property type="match status" value="2"/>
</dbReference>
<accession>F4QB19</accession>
<dbReference type="OrthoDB" id="331602at2759"/>
<dbReference type="GeneID" id="14866753"/>
<name>F4QB19_CACFS</name>
<evidence type="ECO:0000256" key="2">
    <source>
        <dbReference type="ARBA" id="ARBA00008029"/>
    </source>
</evidence>
<keyword evidence="6" id="KW-0131">Cell cycle</keyword>
<evidence type="ECO:0000313" key="9">
    <source>
        <dbReference type="EMBL" id="EGG14791.1"/>
    </source>
</evidence>